<keyword evidence="5" id="KW-1000">Mitochondrion outer membrane</keyword>
<protein>
    <submittedName>
        <fullName evidence="11">Uncharacterized protein</fullName>
    </submittedName>
</protein>
<evidence type="ECO:0000256" key="2">
    <source>
        <dbReference type="ARBA" id="ARBA00006375"/>
    </source>
</evidence>
<accession>A0AAV2T613</accession>
<gene>
    <name evidence="11" type="ORF">CDAUBV1_LOCUS4421</name>
</gene>
<proteinExistence type="inferred from homology"/>
<keyword evidence="4" id="KW-0677">Repeat</keyword>
<evidence type="ECO:0000313" key="11">
    <source>
        <dbReference type="EMBL" id="CAL5131883.1"/>
    </source>
</evidence>
<keyword evidence="10" id="KW-0813">Transport</keyword>
<evidence type="ECO:0000256" key="9">
    <source>
        <dbReference type="PROSITE-ProRule" id="PRU00282"/>
    </source>
</evidence>
<sequence length="340" mass="39368">MSEIRRREVVGDDTTTMLENVNENSVGFETNLLRHFINPFRISWILIRLGHEPLAPVRFQSPLALVGWTRPTYVYPNIFHYVYNTFRTLGFWKFVSTGVFAAGCVDFTSEIFHRAFRRRVTVWRTWAKTAPGSLPDLDDRQVDSRGIPPSALEAERRMEESEPFLFANMLTEAVSLKTWEVIMTHPFYVVMVRQVASLIGGETQYGWFPMAVRSVYRESGIRGFFQGIVPRLLGELMTTVVYYLACRIIRRTVFGVKRRRPLTMCVVQMLIYFGLRSYVYTYELTGCIMTVRGSKLLAATEANSFSGWRECKRYLSQSGQNSRGWLPFLRSHVQTKDLPD</sequence>
<name>A0AAV2T613_CALDB</name>
<dbReference type="Proteomes" id="UP001497525">
    <property type="component" value="Unassembled WGS sequence"/>
</dbReference>
<evidence type="ECO:0000256" key="6">
    <source>
        <dbReference type="ARBA" id="ARBA00022989"/>
    </source>
</evidence>
<comment type="subcellular location">
    <subcellularLocation>
        <location evidence="1">Mitochondrion outer membrane</location>
        <topology evidence="1">Multi-pass membrane protein</topology>
    </subcellularLocation>
</comment>
<evidence type="ECO:0000256" key="7">
    <source>
        <dbReference type="ARBA" id="ARBA00023128"/>
    </source>
</evidence>
<comment type="similarity">
    <text evidence="2 10">Belongs to the mitochondrial carrier (TC 2.A.29) family.</text>
</comment>
<evidence type="ECO:0000256" key="5">
    <source>
        <dbReference type="ARBA" id="ARBA00022787"/>
    </source>
</evidence>
<dbReference type="Gene3D" id="1.50.40.10">
    <property type="entry name" value="Mitochondrial carrier domain"/>
    <property type="match status" value="1"/>
</dbReference>
<dbReference type="InterPro" id="IPR018108">
    <property type="entry name" value="MCP_transmembrane"/>
</dbReference>
<evidence type="ECO:0000256" key="4">
    <source>
        <dbReference type="ARBA" id="ARBA00022737"/>
    </source>
</evidence>
<feature type="repeat" description="Solcar" evidence="9">
    <location>
        <begin position="162"/>
        <end position="252"/>
    </location>
</feature>
<dbReference type="PANTHER" id="PTHR10780">
    <property type="entry name" value="MITOCHONDRIAL CARRIER HOMOLOG"/>
    <property type="match status" value="1"/>
</dbReference>
<evidence type="ECO:0000256" key="10">
    <source>
        <dbReference type="RuleBase" id="RU000488"/>
    </source>
</evidence>
<keyword evidence="8 9" id="KW-0472">Membrane</keyword>
<dbReference type="PANTHER" id="PTHR10780:SF18">
    <property type="entry name" value="LD43650P"/>
    <property type="match status" value="1"/>
</dbReference>
<dbReference type="PROSITE" id="PS50920">
    <property type="entry name" value="SOLCAR"/>
    <property type="match status" value="1"/>
</dbReference>
<keyword evidence="3 9" id="KW-0812">Transmembrane</keyword>
<evidence type="ECO:0000256" key="1">
    <source>
        <dbReference type="ARBA" id="ARBA00004374"/>
    </source>
</evidence>
<dbReference type="InterPro" id="IPR023395">
    <property type="entry name" value="MCP_dom_sf"/>
</dbReference>
<keyword evidence="6" id="KW-1133">Transmembrane helix</keyword>
<evidence type="ECO:0000256" key="3">
    <source>
        <dbReference type="ARBA" id="ARBA00022692"/>
    </source>
</evidence>
<dbReference type="SUPFAM" id="SSF103506">
    <property type="entry name" value="Mitochondrial carrier"/>
    <property type="match status" value="1"/>
</dbReference>
<comment type="caution">
    <text evidence="11">The sequence shown here is derived from an EMBL/GenBank/DDBJ whole genome shotgun (WGS) entry which is preliminary data.</text>
</comment>
<keyword evidence="7" id="KW-0496">Mitochondrion</keyword>
<dbReference type="Pfam" id="PF00153">
    <property type="entry name" value="Mito_carr"/>
    <property type="match status" value="1"/>
</dbReference>
<reference evidence="11" key="1">
    <citation type="submission" date="2024-06" db="EMBL/GenBank/DDBJ databases">
        <authorList>
            <person name="Liu X."/>
            <person name="Lenzi L."/>
            <person name="Haldenby T S."/>
            <person name="Uol C."/>
        </authorList>
    </citation>
    <scope>NUCLEOTIDE SEQUENCE</scope>
</reference>
<dbReference type="GO" id="GO:0005741">
    <property type="term" value="C:mitochondrial outer membrane"/>
    <property type="evidence" value="ECO:0007669"/>
    <property type="project" value="UniProtKB-SubCell"/>
</dbReference>
<evidence type="ECO:0000256" key="8">
    <source>
        <dbReference type="ARBA" id="ARBA00023136"/>
    </source>
</evidence>
<dbReference type="EMBL" id="CAXLJL010000112">
    <property type="protein sequence ID" value="CAL5131883.1"/>
    <property type="molecule type" value="Genomic_DNA"/>
</dbReference>
<organism evidence="11 12">
    <name type="scientific">Calicophoron daubneyi</name>
    <name type="common">Rumen fluke</name>
    <name type="synonym">Paramphistomum daubneyi</name>
    <dbReference type="NCBI Taxonomy" id="300641"/>
    <lineage>
        <taxon>Eukaryota</taxon>
        <taxon>Metazoa</taxon>
        <taxon>Spiralia</taxon>
        <taxon>Lophotrochozoa</taxon>
        <taxon>Platyhelminthes</taxon>
        <taxon>Trematoda</taxon>
        <taxon>Digenea</taxon>
        <taxon>Plagiorchiida</taxon>
        <taxon>Pronocephalata</taxon>
        <taxon>Paramphistomoidea</taxon>
        <taxon>Paramphistomidae</taxon>
        <taxon>Calicophoron</taxon>
    </lineage>
</organism>
<dbReference type="AlphaFoldDB" id="A0AAV2T613"/>
<evidence type="ECO:0000313" key="12">
    <source>
        <dbReference type="Proteomes" id="UP001497525"/>
    </source>
</evidence>